<sequence>MIIYSWSYKIAPTIDNAEELDENDYIEIKPGKYTGLHWNDGSIFLDEEPFGMLIQSIMKQYPSFEYSSNNDIDHKTWRKIITEFNRILLILKNKPNIQQINSHIGFGFDDSQTQFAKNLNQNISDMIQLIQSLINWIEKTLENNEFISILGVPTQMFDED</sequence>
<proteinExistence type="predicted"/>
<protein>
    <recommendedName>
        <fullName evidence="3">Immunity protein 70</fullName>
    </recommendedName>
</protein>
<evidence type="ECO:0000313" key="2">
    <source>
        <dbReference type="Proteomes" id="UP000184476"/>
    </source>
</evidence>
<dbReference type="AlphaFoldDB" id="A0A1M4YQ53"/>
<keyword evidence="2" id="KW-1185">Reference proteome</keyword>
<name>A0A1M4YQ53_9BACL</name>
<dbReference type="RefSeq" id="WP_073155095.1">
    <property type="nucleotide sequence ID" value="NZ_FQVL01000007.1"/>
</dbReference>
<reference evidence="1 2" key="1">
    <citation type="submission" date="2016-11" db="EMBL/GenBank/DDBJ databases">
        <authorList>
            <person name="Jaros S."/>
            <person name="Januszkiewicz K."/>
            <person name="Wedrychowicz H."/>
        </authorList>
    </citation>
    <scope>NUCLEOTIDE SEQUENCE [LARGE SCALE GENOMIC DNA]</scope>
    <source>
        <strain evidence="1 2">DSM 44666</strain>
    </source>
</reference>
<accession>A0A1M4YQ53</accession>
<dbReference type="OrthoDB" id="2618743at2"/>
<gene>
    <name evidence="1" type="ORF">SAMN05444392_10785</name>
</gene>
<evidence type="ECO:0008006" key="3">
    <source>
        <dbReference type="Google" id="ProtNLM"/>
    </source>
</evidence>
<dbReference type="Proteomes" id="UP000184476">
    <property type="component" value="Unassembled WGS sequence"/>
</dbReference>
<evidence type="ECO:0000313" key="1">
    <source>
        <dbReference type="EMBL" id="SHF07945.1"/>
    </source>
</evidence>
<dbReference type="EMBL" id="FQVL01000007">
    <property type="protein sequence ID" value="SHF07945.1"/>
    <property type="molecule type" value="Genomic_DNA"/>
</dbReference>
<organism evidence="1 2">
    <name type="scientific">Seinonella peptonophila</name>
    <dbReference type="NCBI Taxonomy" id="112248"/>
    <lineage>
        <taxon>Bacteria</taxon>
        <taxon>Bacillati</taxon>
        <taxon>Bacillota</taxon>
        <taxon>Bacilli</taxon>
        <taxon>Bacillales</taxon>
        <taxon>Thermoactinomycetaceae</taxon>
        <taxon>Seinonella</taxon>
    </lineage>
</organism>